<feature type="region of interest" description="Disordered" evidence="5">
    <location>
        <begin position="26"/>
        <end position="47"/>
    </location>
</feature>
<feature type="signal peptide" evidence="6">
    <location>
        <begin position="1"/>
        <end position="17"/>
    </location>
</feature>
<evidence type="ECO:0000256" key="2">
    <source>
        <dbReference type="ARBA" id="ARBA00023136"/>
    </source>
</evidence>
<evidence type="ECO:0000256" key="1">
    <source>
        <dbReference type="ARBA" id="ARBA00022729"/>
    </source>
</evidence>
<evidence type="ECO:0000256" key="5">
    <source>
        <dbReference type="SAM" id="MobiDB-lite"/>
    </source>
</evidence>
<reference evidence="9" key="1">
    <citation type="submission" date="2024-06" db="EMBL/GenBank/DDBJ databases">
        <title>Radixoralia hellwigii gen. nov., sp nov., isolated from a root canal in the human oral cavity.</title>
        <authorList>
            <person name="Bartsch S."/>
            <person name="Wittmer A."/>
            <person name="Schulz A.-K."/>
            <person name="Neumann-Schaal M."/>
            <person name="Wolf J."/>
            <person name="Gronow S."/>
            <person name="Tennert C."/>
            <person name="Haecker G."/>
            <person name="Cieplik F."/>
            <person name="Al-Ahmad A."/>
        </authorList>
    </citation>
    <scope>NUCLEOTIDE SEQUENCE [LARGE SCALE GENOMIC DNA]</scope>
    <source>
        <strain evidence="9">Wk13</strain>
    </source>
</reference>
<accession>A0ABV4UAQ6</accession>
<evidence type="ECO:0000256" key="4">
    <source>
        <dbReference type="ARBA" id="ARBA00023288"/>
    </source>
</evidence>
<feature type="chain" id="PRO_5046476066" evidence="6">
    <location>
        <begin position="18"/>
        <end position="133"/>
    </location>
</feature>
<dbReference type="Gene3D" id="2.40.128.200">
    <property type="match status" value="1"/>
</dbReference>
<name>A0ABV4UAQ6_9RHOO</name>
<dbReference type="InterPro" id="IPR036328">
    <property type="entry name" value="MliC_sf"/>
</dbReference>
<gene>
    <name evidence="8" type="ORF">ABCS64_00630</name>
</gene>
<evidence type="ECO:0000313" key="8">
    <source>
        <dbReference type="EMBL" id="MFA9948844.1"/>
    </source>
</evidence>
<evidence type="ECO:0000259" key="7">
    <source>
        <dbReference type="Pfam" id="PF09864"/>
    </source>
</evidence>
<dbReference type="SUPFAM" id="SSF141488">
    <property type="entry name" value="YdhA-like"/>
    <property type="match status" value="1"/>
</dbReference>
<dbReference type="InterPro" id="IPR018660">
    <property type="entry name" value="MliC"/>
</dbReference>
<evidence type="ECO:0000313" key="9">
    <source>
        <dbReference type="Proteomes" id="UP001574673"/>
    </source>
</evidence>
<organism evidence="8 9">
    <name type="scientific">Dentiradicibacter hellwigii</name>
    <dbReference type="NCBI Taxonomy" id="3149053"/>
    <lineage>
        <taxon>Bacteria</taxon>
        <taxon>Pseudomonadati</taxon>
        <taxon>Pseudomonadota</taxon>
        <taxon>Betaproteobacteria</taxon>
        <taxon>Rhodocyclales</taxon>
        <taxon>Rhodocyclaceae</taxon>
        <taxon>Dentiradicibacter</taxon>
    </lineage>
</organism>
<dbReference type="Pfam" id="PF09864">
    <property type="entry name" value="MliC"/>
    <property type="match status" value="1"/>
</dbReference>
<keyword evidence="2" id="KW-0472">Membrane</keyword>
<sequence length="133" mass="14343">MKMSVLMLPVCAALILAGCVDGPRHHVGGPDMPPPGQPSRAPLANRPAEDRFSCENGLSVYIRNLDNDRIELALDDKRAILTRAVSGSGVRYVSSSGLFGKGAEWHAKANEGFFGFVDPYGNRVETSCRLATR</sequence>
<evidence type="ECO:0000256" key="6">
    <source>
        <dbReference type="SAM" id="SignalP"/>
    </source>
</evidence>
<dbReference type="RefSeq" id="WP_418890017.1">
    <property type="nucleotide sequence ID" value="NZ_JBEUWX010000001.1"/>
</dbReference>
<dbReference type="Proteomes" id="UP001574673">
    <property type="component" value="Unassembled WGS sequence"/>
</dbReference>
<dbReference type="PROSITE" id="PS51257">
    <property type="entry name" value="PROKAR_LIPOPROTEIN"/>
    <property type="match status" value="1"/>
</dbReference>
<keyword evidence="1 6" id="KW-0732">Signal</keyword>
<feature type="domain" description="C-type lysozyme inhibitor" evidence="7">
    <location>
        <begin position="52"/>
        <end position="117"/>
    </location>
</feature>
<evidence type="ECO:0000256" key="3">
    <source>
        <dbReference type="ARBA" id="ARBA00023139"/>
    </source>
</evidence>
<comment type="caution">
    <text evidence="8">The sequence shown here is derived from an EMBL/GenBank/DDBJ whole genome shotgun (WGS) entry which is preliminary data.</text>
</comment>
<keyword evidence="3" id="KW-0564">Palmitate</keyword>
<protein>
    <submittedName>
        <fullName evidence="8">MliC family protein</fullName>
    </submittedName>
</protein>
<proteinExistence type="predicted"/>
<keyword evidence="9" id="KW-1185">Reference proteome</keyword>
<keyword evidence="4" id="KW-0449">Lipoprotein</keyword>
<dbReference type="EMBL" id="JBEUWX010000001">
    <property type="protein sequence ID" value="MFA9948844.1"/>
    <property type="molecule type" value="Genomic_DNA"/>
</dbReference>